<evidence type="ECO:0000313" key="1">
    <source>
        <dbReference type="EMBL" id="ABZ85448.1"/>
    </source>
</evidence>
<organism evidence="1 2">
    <name type="scientific">Heliobacterium modesticaldum (strain ATCC 51547 / Ice1)</name>
    <dbReference type="NCBI Taxonomy" id="498761"/>
    <lineage>
        <taxon>Bacteria</taxon>
        <taxon>Bacillati</taxon>
        <taxon>Bacillota</taxon>
        <taxon>Clostridia</taxon>
        <taxon>Eubacteriales</taxon>
        <taxon>Heliobacteriaceae</taxon>
        <taxon>Heliomicrobium</taxon>
    </lineage>
</organism>
<dbReference type="AlphaFoldDB" id="B0TCZ7"/>
<dbReference type="EMBL" id="CP000930">
    <property type="protein sequence ID" value="ABZ85448.1"/>
    <property type="molecule type" value="Genomic_DNA"/>
</dbReference>
<sequence>MKGIYPISTANRLYRLADLMLLSTFPEYGEQIYTRGLKAFAAFSSCSTAVKAS</sequence>
<reference evidence="1 2" key="1">
    <citation type="journal article" date="2008" name="J. Bacteriol.">
        <title>The genome of Heliobacterium modesticaldum, a phototrophic representative of the Firmicutes containing the simplest photosynthetic apparatus.</title>
        <authorList>
            <person name="Sattley W.M."/>
            <person name="Madigan M.T."/>
            <person name="Swingley W.D."/>
            <person name="Cheung P.C."/>
            <person name="Clocksin K.M."/>
            <person name="Conrad A.L."/>
            <person name="Dejesa L.C."/>
            <person name="Honchak B.M."/>
            <person name="Jung D.O."/>
            <person name="Karbach L.E."/>
            <person name="Kurdoglu A."/>
            <person name="Lahiri S."/>
            <person name="Mastrian S.D."/>
            <person name="Page L.E."/>
            <person name="Taylor H.L."/>
            <person name="Wang Z.T."/>
            <person name="Raymond J."/>
            <person name="Chen M."/>
            <person name="Blankenship R.E."/>
            <person name="Touchman J.W."/>
        </authorList>
    </citation>
    <scope>NUCLEOTIDE SEQUENCE [LARGE SCALE GENOMIC DNA]</scope>
    <source>
        <strain evidence="2">ATCC 51547 / Ice1</strain>
    </source>
</reference>
<dbReference type="Proteomes" id="UP000008550">
    <property type="component" value="Chromosome"/>
</dbReference>
<dbReference type="HOGENOM" id="CLU_3062231_0_0_9"/>
<name>B0TCZ7_HELMI</name>
<keyword evidence="2" id="KW-1185">Reference proteome</keyword>
<gene>
    <name evidence="1" type="ORF">HM1_2939</name>
</gene>
<dbReference type="KEGG" id="hmo:HM1_2939"/>
<protein>
    <submittedName>
        <fullName evidence="1">Uncharacterized protein</fullName>
    </submittedName>
</protein>
<accession>B0TCZ7</accession>
<proteinExistence type="predicted"/>
<evidence type="ECO:0000313" key="2">
    <source>
        <dbReference type="Proteomes" id="UP000008550"/>
    </source>
</evidence>